<feature type="domain" description="NusB/RsmB/TIM44" evidence="7">
    <location>
        <begin position="9"/>
        <end position="143"/>
    </location>
</feature>
<protein>
    <recommendedName>
        <fullName evidence="6">Transcription antitermination protein NusB</fullName>
    </recommendedName>
    <alternativeName>
        <fullName evidence="6">Antitermination factor NusB</fullName>
    </alternativeName>
</protein>
<dbReference type="NCBIfam" id="TIGR01951">
    <property type="entry name" value="nusB"/>
    <property type="match status" value="1"/>
</dbReference>
<dbReference type="Pfam" id="PF01029">
    <property type="entry name" value="NusB"/>
    <property type="match status" value="1"/>
</dbReference>
<keyword evidence="3 6" id="KW-0694">RNA-binding</keyword>
<comment type="function">
    <text evidence="6">Involved in transcription antitermination. Required for transcription of ribosomal RNA (rRNA) genes. Binds specifically to the boxA antiterminator sequence of the ribosomal RNA (rrn) operons.</text>
</comment>
<evidence type="ECO:0000256" key="4">
    <source>
        <dbReference type="ARBA" id="ARBA00023015"/>
    </source>
</evidence>
<dbReference type="AlphaFoldDB" id="A0A8J2YJ91"/>
<evidence type="ECO:0000256" key="2">
    <source>
        <dbReference type="ARBA" id="ARBA00022814"/>
    </source>
</evidence>
<keyword evidence="5 6" id="KW-0804">Transcription</keyword>
<evidence type="ECO:0000259" key="7">
    <source>
        <dbReference type="Pfam" id="PF01029"/>
    </source>
</evidence>
<evidence type="ECO:0000313" key="9">
    <source>
        <dbReference type="Proteomes" id="UP000602745"/>
    </source>
</evidence>
<organism evidence="8 9">
    <name type="scientific">Agaricicola taiwanensis</name>
    <dbReference type="NCBI Taxonomy" id="591372"/>
    <lineage>
        <taxon>Bacteria</taxon>
        <taxon>Pseudomonadati</taxon>
        <taxon>Pseudomonadota</taxon>
        <taxon>Alphaproteobacteria</taxon>
        <taxon>Rhodobacterales</taxon>
        <taxon>Paracoccaceae</taxon>
        <taxon>Agaricicola</taxon>
    </lineage>
</organism>
<dbReference type="GO" id="GO:0031564">
    <property type="term" value="P:transcription antitermination"/>
    <property type="evidence" value="ECO:0007669"/>
    <property type="project" value="UniProtKB-KW"/>
</dbReference>
<dbReference type="Proteomes" id="UP000602745">
    <property type="component" value="Unassembled WGS sequence"/>
</dbReference>
<dbReference type="EMBL" id="BMCP01000002">
    <property type="protein sequence ID" value="GGE46347.1"/>
    <property type="molecule type" value="Genomic_DNA"/>
</dbReference>
<dbReference type="Gene3D" id="1.10.940.10">
    <property type="entry name" value="NusB-like"/>
    <property type="match status" value="1"/>
</dbReference>
<evidence type="ECO:0000256" key="3">
    <source>
        <dbReference type="ARBA" id="ARBA00022884"/>
    </source>
</evidence>
<dbReference type="GO" id="GO:0006353">
    <property type="term" value="P:DNA-templated transcription termination"/>
    <property type="evidence" value="ECO:0007669"/>
    <property type="project" value="UniProtKB-UniRule"/>
</dbReference>
<dbReference type="InterPro" id="IPR006027">
    <property type="entry name" value="NusB_RsmB_TIM44"/>
</dbReference>
<evidence type="ECO:0000256" key="5">
    <source>
        <dbReference type="ARBA" id="ARBA00023163"/>
    </source>
</evidence>
<comment type="caution">
    <text evidence="8">The sequence shown here is derived from an EMBL/GenBank/DDBJ whole genome shotgun (WGS) entry which is preliminary data.</text>
</comment>
<sequence length="155" mass="17043">MAKGEKRSAARLGAVQALYQMDLTGAGIADVFAEFESHWLGKEVEGHAYKPAEAAFFRAIVSGVLDHQRALDQIIDKTLAAGWPLRRVEAILRAILRAGAFEIIHRRDIPAKVIISEYADVASAFFERDEVGLANAVLDTIARGQREDELKTRVG</sequence>
<gene>
    <name evidence="6 8" type="primary">nusB</name>
    <name evidence="8" type="ORF">GCM10007276_24470</name>
</gene>
<reference evidence="8" key="2">
    <citation type="submission" date="2020-09" db="EMBL/GenBank/DDBJ databases">
        <authorList>
            <person name="Sun Q."/>
            <person name="Sedlacek I."/>
        </authorList>
    </citation>
    <scope>NUCLEOTIDE SEQUENCE</scope>
    <source>
        <strain evidence="8">CCM 7684</strain>
    </source>
</reference>
<evidence type="ECO:0000256" key="6">
    <source>
        <dbReference type="HAMAP-Rule" id="MF_00073"/>
    </source>
</evidence>
<dbReference type="PANTHER" id="PTHR11078:SF3">
    <property type="entry name" value="ANTITERMINATION NUSB DOMAIN-CONTAINING PROTEIN"/>
    <property type="match status" value="1"/>
</dbReference>
<accession>A0A8J2YJ91</accession>
<dbReference type="InterPro" id="IPR011605">
    <property type="entry name" value="NusB_fam"/>
</dbReference>
<comment type="similarity">
    <text evidence="1 6">Belongs to the NusB family.</text>
</comment>
<name>A0A8J2YJ91_9RHOB</name>
<keyword evidence="4 6" id="KW-0805">Transcription regulation</keyword>
<keyword evidence="2 6" id="KW-0889">Transcription antitermination</keyword>
<dbReference type="InterPro" id="IPR035926">
    <property type="entry name" value="NusB-like_sf"/>
</dbReference>
<dbReference type="HAMAP" id="MF_00073">
    <property type="entry name" value="NusB"/>
    <property type="match status" value="1"/>
</dbReference>
<keyword evidence="9" id="KW-1185">Reference proteome</keyword>
<dbReference type="RefSeq" id="WP_188409992.1">
    <property type="nucleotide sequence ID" value="NZ_BMCP01000002.1"/>
</dbReference>
<proteinExistence type="inferred from homology"/>
<dbReference type="PANTHER" id="PTHR11078">
    <property type="entry name" value="N UTILIZATION SUBSTANCE PROTEIN B-RELATED"/>
    <property type="match status" value="1"/>
</dbReference>
<dbReference type="GO" id="GO:0003723">
    <property type="term" value="F:RNA binding"/>
    <property type="evidence" value="ECO:0007669"/>
    <property type="project" value="UniProtKB-UniRule"/>
</dbReference>
<reference evidence="8" key="1">
    <citation type="journal article" date="2014" name="Int. J. Syst. Evol. Microbiol.">
        <title>Complete genome sequence of Corynebacterium casei LMG S-19264T (=DSM 44701T), isolated from a smear-ripened cheese.</title>
        <authorList>
            <consortium name="US DOE Joint Genome Institute (JGI-PGF)"/>
            <person name="Walter F."/>
            <person name="Albersmeier A."/>
            <person name="Kalinowski J."/>
            <person name="Ruckert C."/>
        </authorList>
    </citation>
    <scope>NUCLEOTIDE SEQUENCE</scope>
    <source>
        <strain evidence="8">CCM 7684</strain>
    </source>
</reference>
<evidence type="ECO:0000256" key="1">
    <source>
        <dbReference type="ARBA" id="ARBA00005952"/>
    </source>
</evidence>
<evidence type="ECO:0000313" key="8">
    <source>
        <dbReference type="EMBL" id="GGE46347.1"/>
    </source>
</evidence>
<dbReference type="SUPFAM" id="SSF48013">
    <property type="entry name" value="NusB-like"/>
    <property type="match status" value="1"/>
</dbReference>
<dbReference type="GO" id="GO:0005829">
    <property type="term" value="C:cytosol"/>
    <property type="evidence" value="ECO:0007669"/>
    <property type="project" value="TreeGrafter"/>
</dbReference>